<dbReference type="PANTHER" id="PTHR14224">
    <property type="entry name" value="SIMILAR TO PREFERENTIALLY EXPRESSED ANTIGEN IN MELANOMA-LIKE 3"/>
    <property type="match status" value="1"/>
</dbReference>
<proteinExistence type="predicted"/>
<sequence>MGIQAPTELLELVDQSLLQKEALAIVALEELPIELFLLLFMVAFARRHTQALNSMAWVWPFPCLPLETLMKDHQPHLETFQAALDSLDVLLAQKVLVDLCLKEDTLDRTLCHLLKKAKQRRSLLHLGYQKLRIFTRPMQSIRGILKLVQLDSIQDLEVNCTWKLAMLGRFVPHLGQMGNLCWLLLWHIHVLPHTAPNQEEHCELYLDSISFLNGRLHQVLRFLKIPLETLSIITNCLISDFCGNPISMAMLESLLHHTMGLSKLSHVLYPAALESYEDVCSTLHLGLLAQLHTWLKQLLCIFHTVTTQQSTPDSVHTSLSHVQNGEPCPTAFPKGKVHCKPISPLGENGLTKTDFPSVASQNKIAGPTEGNLIVLLHDFYYGKHIGDGQPEPKTHTAFKCLSCLKVLKNVKFMNHIKHHLELERQRGDSLKYHTA</sequence>
<evidence type="ECO:0000313" key="3">
    <source>
        <dbReference type="EMBL" id="MXQ99149.1"/>
    </source>
</evidence>
<dbReference type="EMBL" id="VBQZ03000359">
    <property type="protein sequence ID" value="MXQ99149.1"/>
    <property type="molecule type" value="Genomic_DNA"/>
</dbReference>
<keyword evidence="1" id="KW-0433">Leucine-rich repeat</keyword>
<dbReference type="AlphaFoldDB" id="A0A6B0S8L0"/>
<keyword evidence="2" id="KW-0677">Repeat</keyword>
<protein>
    <recommendedName>
        <fullName evidence="5">C2H2-type domain-containing protein</fullName>
    </recommendedName>
</protein>
<keyword evidence="4" id="KW-1185">Reference proteome</keyword>
<reference evidence="3" key="1">
    <citation type="submission" date="2019-10" db="EMBL/GenBank/DDBJ databases">
        <title>The sequence and de novo assembly of the wild yak genome.</title>
        <authorList>
            <person name="Liu Y."/>
        </authorList>
    </citation>
    <scope>NUCLEOTIDE SEQUENCE [LARGE SCALE GENOMIC DNA]</scope>
    <source>
        <strain evidence="3">WY2019</strain>
    </source>
</reference>
<evidence type="ECO:0000313" key="4">
    <source>
        <dbReference type="Proteomes" id="UP000322234"/>
    </source>
</evidence>
<dbReference type="InterPro" id="IPR050694">
    <property type="entry name" value="LRRC14/PRAME"/>
</dbReference>
<evidence type="ECO:0000256" key="1">
    <source>
        <dbReference type="ARBA" id="ARBA00022614"/>
    </source>
</evidence>
<evidence type="ECO:0000256" key="2">
    <source>
        <dbReference type="ARBA" id="ARBA00022737"/>
    </source>
</evidence>
<dbReference type="PANTHER" id="PTHR14224:SF24">
    <property type="entry name" value="MELANOMA ANTIGEN PREFERENTIALLY EXPRESSED IN TUMORS"/>
    <property type="match status" value="1"/>
</dbReference>
<comment type="caution">
    <text evidence="3">The sequence shown here is derived from an EMBL/GenBank/DDBJ whole genome shotgun (WGS) entry which is preliminary data.</text>
</comment>
<accession>A0A6B0S8L0</accession>
<name>A0A6B0S8L0_9CETA</name>
<evidence type="ECO:0008006" key="5">
    <source>
        <dbReference type="Google" id="ProtNLM"/>
    </source>
</evidence>
<gene>
    <name evidence="3" type="ORF">E5288_WYG013390</name>
</gene>
<dbReference type="Proteomes" id="UP000322234">
    <property type="component" value="Unassembled WGS sequence"/>
</dbReference>
<organism evidence="3 4">
    <name type="scientific">Bos mutus</name>
    <name type="common">wild yak</name>
    <dbReference type="NCBI Taxonomy" id="72004"/>
    <lineage>
        <taxon>Eukaryota</taxon>
        <taxon>Metazoa</taxon>
        <taxon>Chordata</taxon>
        <taxon>Craniata</taxon>
        <taxon>Vertebrata</taxon>
        <taxon>Euteleostomi</taxon>
        <taxon>Mammalia</taxon>
        <taxon>Eutheria</taxon>
        <taxon>Laurasiatheria</taxon>
        <taxon>Artiodactyla</taxon>
        <taxon>Ruminantia</taxon>
        <taxon>Pecora</taxon>
        <taxon>Bovidae</taxon>
        <taxon>Bovinae</taxon>
        <taxon>Bos</taxon>
    </lineage>
</organism>
<dbReference type="GO" id="GO:0005737">
    <property type="term" value="C:cytoplasm"/>
    <property type="evidence" value="ECO:0007669"/>
    <property type="project" value="TreeGrafter"/>
</dbReference>